<dbReference type="GO" id="GO:0016829">
    <property type="term" value="F:lyase activity"/>
    <property type="evidence" value="ECO:0007669"/>
    <property type="project" value="UniProtKB-KW"/>
</dbReference>
<name>A0A8J3DGS6_9BACT</name>
<feature type="domain" description="Heparin-sulfate lyase N-terminal" evidence="7">
    <location>
        <begin position="105"/>
        <end position="418"/>
    </location>
</feature>
<protein>
    <submittedName>
        <fullName evidence="8">Heparinase</fullName>
    </submittedName>
</protein>
<evidence type="ECO:0000259" key="7">
    <source>
        <dbReference type="Pfam" id="PF16889"/>
    </source>
</evidence>
<reference evidence="8" key="1">
    <citation type="journal article" date="2014" name="Int. J. Syst. Evol. Microbiol.">
        <title>Complete genome sequence of Corynebacterium casei LMG S-19264T (=DSM 44701T), isolated from a smear-ripened cheese.</title>
        <authorList>
            <consortium name="US DOE Joint Genome Institute (JGI-PGF)"/>
            <person name="Walter F."/>
            <person name="Albersmeier A."/>
            <person name="Kalinowski J."/>
            <person name="Ruckert C."/>
        </authorList>
    </citation>
    <scope>NUCLEOTIDE SEQUENCE</scope>
    <source>
        <strain evidence="8">KCTC 12870</strain>
    </source>
</reference>
<evidence type="ECO:0000256" key="1">
    <source>
        <dbReference type="ARBA" id="ARBA00004418"/>
    </source>
</evidence>
<evidence type="ECO:0000256" key="5">
    <source>
        <dbReference type="SAM" id="SignalP"/>
    </source>
</evidence>
<dbReference type="PANTHER" id="PTHR39210:SF1">
    <property type="entry name" value="HEPARIN-SULFATE LYASE"/>
    <property type="match status" value="1"/>
</dbReference>
<proteinExistence type="predicted"/>
<evidence type="ECO:0000256" key="2">
    <source>
        <dbReference type="ARBA" id="ARBA00022729"/>
    </source>
</evidence>
<dbReference type="Proteomes" id="UP000642829">
    <property type="component" value="Unassembled WGS sequence"/>
</dbReference>
<dbReference type="Pfam" id="PF16889">
    <property type="entry name" value="Hepar_II_III_N"/>
    <property type="match status" value="1"/>
</dbReference>
<comment type="caution">
    <text evidence="8">The sequence shown here is derived from an EMBL/GenBank/DDBJ whole genome shotgun (WGS) entry which is preliminary data.</text>
</comment>
<feature type="chain" id="PRO_5035301494" evidence="5">
    <location>
        <begin position="26"/>
        <end position="706"/>
    </location>
</feature>
<feature type="signal peptide" evidence="5">
    <location>
        <begin position="1"/>
        <end position="25"/>
    </location>
</feature>
<dbReference type="GO" id="GO:0042597">
    <property type="term" value="C:periplasmic space"/>
    <property type="evidence" value="ECO:0007669"/>
    <property type="project" value="UniProtKB-SubCell"/>
</dbReference>
<dbReference type="Gene3D" id="2.70.98.70">
    <property type="match status" value="1"/>
</dbReference>
<accession>A0A8J3DGS6</accession>
<dbReference type="InterPro" id="IPR012480">
    <property type="entry name" value="Hepar_II_III_C"/>
</dbReference>
<dbReference type="PANTHER" id="PTHR39210">
    <property type="entry name" value="HEPARIN-SULFATE LYASE"/>
    <property type="match status" value="1"/>
</dbReference>
<dbReference type="RefSeq" id="WP_189512806.1">
    <property type="nucleotide sequence ID" value="NZ_BMXG01000005.1"/>
</dbReference>
<keyword evidence="9" id="KW-1185">Reference proteome</keyword>
<organism evidence="8 9">
    <name type="scientific">Cerasicoccus arenae</name>
    <dbReference type="NCBI Taxonomy" id="424488"/>
    <lineage>
        <taxon>Bacteria</taxon>
        <taxon>Pseudomonadati</taxon>
        <taxon>Verrucomicrobiota</taxon>
        <taxon>Opitutia</taxon>
        <taxon>Puniceicoccales</taxon>
        <taxon>Cerasicoccaceae</taxon>
        <taxon>Cerasicoccus</taxon>
    </lineage>
</organism>
<feature type="domain" description="Heparinase II/III-like C-terminal" evidence="6">
    <location>
        <begin position="448"/>
        <end position="687"/>
    </location>
</feature>
<gene>
    <name evidence="8" type="ORF">GCM10007047_11430</name>
</gene>
<sequence>MRGVLRSCGLICGLFSLLVPLACWAEAVAGKTDVGQPAEPIVDNPDTFWDERLMPLIAPIIEQANAWAPVENINWNGIALPPEEPLRPPGTKLDIEPERLRKLMDQLNLDHPGLEQVREYYQQDDLDQAGLALVEYYRARKWADVFYDSQPANHLDYIIVEMAMIDIFTQGQVFGRQPRRADGLLDWKNGGPRDDPEWAWWINRMGYLQAATALWEATGGRRYAQFVNDHLADWVRANPYPAVRSFSAQWRPLEVARRIDKSWLDAIIRLSDSPDFTPESRLLMLSSIPDHADAMLNYPSFSGNHLLTEKVMLAELAIAFPEFKDAPIWLEDAVQTVVGLMAKQVYPDGAYEELTNHYQLVALGSFQRFLELLESGDQTELIDSVKPTVESMWNYFAYVMRPDGMGPLNNDSDLQNNRAELAQSVPWFDRPDWVYLATAGAEGTEPAGPPSRFFPYAGHAIMRDGWDEQAQWAFFDIGPYGSDHQHNDRLHLSVSFGGKDFLVDSGRYDYTPGTTRDYFKGPHGHNVVLLDDQAPLSGPKKVSAPMPVTAEITSAKDIFAASVKFPARPLLGQGPRMHKRRVEYRRGIGWIVTDEVIAFGPTEVSVRWLFAPDREVEKTTDGLRTVDPEGANLRMALMSDKDWDVQLYCGQGEPVEAGWQSTRFTTRQPATQAIYKTMISGPTTFTWIIAPSDANWSKLSAGTVAQ</sequence>
<dbReference type="InterPro" id="IPR031680">
    <property type="entry name" value="Hepar_II_III_N"/>
</dbReference>
<evidence type="ECO:0000256" key="3">
    <source>
        <dbReference type="ARBA" id="ARBA00022764"/>
    </source>
</evidence>
<dbReference type="Pfam" id="PF07940">
    <property type="entry name" value="Hepar_II_III_C"/>
    <property type="match status" value="1"/>
</dbReference>
<reference evidence="8" key="2">
    <citation type="submission" date="2020-09" db="EMBL/GenBank/DDBJ databases">
        <authorList>
            <person name="Sun Q."/>
            <person name="Kim S."/>
        </authorList>
    </citation>
    <scope>NUCLEOTIDE SEQUENCE</scope>
    <source>
        <strain evidence="8">KCTC 12870</strain>
    </source>
</reference>
<keyword evidence="2 5" id="KW-0732">Signal</keyword>
<keyword evidence="3" id="KW-0574">Periplasm</keyword>
<evidence type="ECO:0000256" key="4">
    <source>
        <dbReference type="ARBA" id="ARBA00023239"/>
    </source>
</evidence>
<dbReference type="AlphaFoldDB" id="A0A8J3DGS6"/>
<evidence type="ECO:0000313" key="8">
    <source>
        <dbReference type="EMBL" id="GHB97144.1"/>
    </source>
</evidence>
<dbReference type="InterPro" id="IPR008929">
    <property type="entry name" value="Chondroitin_lyas"/>
</dbReference>
<dbReference type="SUPFAM" id="SSF48230">
    <property type="entry name" value="Chondroitin AC/alginate lyase"/>
    <property type="match status" value="1"/>
</dbReference>
<keyword evidence="4" id="KW-0456">Lyase</keyword>
<comment type="subcellular location">
    <subcellularLocation>
        <location evidence="1">Periplasm</location>
    </subcellularLocation>
</comment>
<dbReference type="EMBL" id="BMXG01000005">
    <property type="protein sequence ID" value="GHB97144.1"/>
    <property type="molecule type" value="Genomic_DNA"/>
</dbReference>
<evidence type="ECO:0000313" key="9">
    <source>
        <dbReference type="Proteomes" id="UP000642829"/>
    </source>
</evidence>
<evidence type="ECO:0000259" key="6">
    <source>
        <dbReference type="Pfam" id="PF07940"/>
    </source>
</evidence>
<dbReference type="Gene3D" id="1.50.10.100">
    <property type="entry name" value="Chondroitin AC/alginate lyase"/>
    <property type="match status" value="1"/>
</dbReference>